<sequence length="101" mass="11030">MAAPIPREPPVTRARFPANSGVPDPFSVVVMPPVLSVVYSVNPSGSFTVRRGKNGKQRRNNCGRHRGNLWRPNARFAVGERGTPKADVAFTGCRKRGRAAF</sequence>
<keyword evidence="3" id="KW-1185">Reference proteome</keyword>
<feature type="region of interest" description="Disordered" evidence="1">
    <location>
        <begin position="49"/>
        <end position="68"/>
    </location>
</feature>
<reference evidence="2" key="2">
    <citation type="submission" date="2020-09" db="EMBL/GenBank/DDBJ databases">
        <authorList>
            <person name="Sun Q."/>
            <person name="Ohkuma M."/>
        </authorList>
    </citation>
    <scope>NUCLEOTIDE SEQUENCE</scope>
    <source>
        <strain evidence="2">JCM 3313</strain>
    </source>
</reference>
<evidence type="ECO:0000313" key="2">
    <source>
        <dbReference type="EMBL" id="GGP36454.1"/>
    </source>
</evidence>
<organism evidence="2 3">
    <name type="scientific">Saccharothrix coeruleofusca</name>
    <dbReference type="NCBI Taxonomy" id="33919"/>
    <lineage>
        <taxon>Bacteria</taxon>
        <taxon>Bacillati</taxon>
        <taxon>Actinomycetota</taxon>
        <taxon>Actinomycetes</taxon>
        <taxon>Pseudonocardiales</taxon>
        <taxon>Pseudonocardiaceae</taxon>
        <taxon>Saccharothrix</taxon>
    </lineage>
</organism>
<proteinExistence type="predicted"/>
<evidence type="ECO:0000256" key="1">
    <source>
        <dbReference type="SAM" id="MobiDB-lite"/>
    </source>
</evidence>
<evidence type="ECO:0000313" key="3">
    <source>
        <dbReference type="Proteomes" id="UP000639606"/>
    </source>
</evidence>
<gene>
    <name evidence="2" type="ORF">GCM10010185_04460</name>
</gene>
<feature type="compositionally biased region" description="Basic residues" evidence="1">
    <location>
        <begin position="50"/>
        <end position="68"/>
    </location>
</feature>
<protein>
    <submittedName>
        <fullName evidence="2">Uncharacterized protein</fullName>
    </submittedName>
</protein>
<dbReference type="Proteomes" id="UP000639606">
    <property type="component" value="Unassembled WGS sequence"/>
</dbReference>
<dbReference type="AlphaFoldDB" id="A0A918AH99"/>
<accession>A0A918AH99</accession>
<name>A0A918AH99_9PSEU</name>
<comment type="caution">
    <text evidence="2">The sequence shown here is derived from an EMBL/GenBank/DDBJ whole genome shotgun (WGS) entry which is preliminary data.</text>
</comment>
<feature type="region of interest" description="Disordered" evidence="1">
    <location>
        <begin position="1"/>
        <end position="22"/>
    </location>
</feature>
<reference evidence="2" key="1">
    <citation type="journal article" date="2014" name="Int. J. Syst. Evol. Microbiol.">
        <title>Complete genome sequence of Corynebacterium casei LMG S-19264T (=DSM 44701T), isolated from a smear-ripened cheese.</title>
        <authorList>
            <consortium name="US DOE Joint Genome Institute (JGI-PGF)"/>
            <person name="Walter F."/>
            <person name="Albersmeier A."/>
            <person name="Kalinowski J."/>
            <person name="Ruckert C."/>
        </authorList>
    </citation>
    <scope>NUCLEOTIDE SEQUENCE</scope>
    <source>
        <strain evidence="2">JCM 3313</strain>
    </source>
</reference>
<dbReference type="EMBL" id="BMRG01000001">
    <property type="protein sequence ID" value="GGP36454.1"/>
    <property type="molecule type" value="Genomic_DNA"/>
</dbReference>